<name>A0A495XYG5_9MICO</name>
<accession>A0A495XYG5</accession>
<comment type="caution">
    <text evidence="2">The sequence shown here is derived from an EMBL/GenBank/DDBJ whole genome shotgun (WGS) entry which is preliminary data.</text>
</comment>
<evidence type="ECO:0000313" key="3">
    <source>
        <dbReference type="Proteomes" id="UP000278440"/>
    </source>
</evidence>
<dbReference type="RefSeq" id="WP_121035213.1">
    <property type="nucleotide sequence ID" value="NZ_RBXT01000001.1"/>
</dbReference>
<dbReference type="Gene3D" id="3.40.430.10">
    <property type="entry name" value="Dihydrofolate Reductase, subunit A"/>
    <property type="match status" value="1"/>
</dbReference>
<dbReference type="InterPro" id="IPR050765">
    <property type="entry name" value="Riboflavin_Biosynth_HTPR"/>
</dbReference>
<evidence type="ECO:0000313" key="2">
    <source>
        <dbReference type="EMBL" id="RKT78205.1"/>
    </source>
</evidence>
<dbReference type="InterPro" id="IPR002734">
    <property type="entry name" value="RibDG_C"/>
</dbReference>
<dbReference type="OrthoDB" id="7342392at2"/>
<gene>
    <name evidence="2" type="ORF">DFJ68_1645</name>
</gene>
<dbReference type="PANTHER" id="PTHR38011:SF11">
    <property type="entry name" value="2,5-DIAMINO-6-RIBOSYLAMINO-4(3H)-PYRIMIDINONE 5'-PHOSPHATE REDUCTASE"/>
    <property type="match status" value="1"/>
</dbReference>
<sequence length="184" mass="20272">MGGIKVHEFISLDGVFENPAWTAEYPWDPRMSEAIGRLTGGEGTELLLGRETYEMFAPAWSSRSADDDPGVAFFNGARKNVVSGRDDDRLDWNNSRVIGAYDPERVRALRAEVDGDLYVSGSGTLVRALLRDGLVDELHLFVFPIVLGSGERLFTDDETTRLRLLETDSYDSGVVHLAYGPTAG</sequence>
<proteinExistence type="predicted"/>
<dbReference type="EMBL" id="RBXT01000001">
    <property type="protein sequence ID" value="RKT78205.1"/>
    <property type="molecule type" value="Genomic_DNA"/>
</dbReference>
<dbReference type="PANTHER" id="PTHR38011">
    <property type="entry name" value="DIHYDROFOLATE REDUCTASE FAMILY PROTEIN (AFU_ORTHOLOGUE AFUA_8G06820)"/>
    <property type="match status" value="1"/>
</dbReference>
<keyword evidence="3" id="KW-1185">Reference proteome</keyword>
<dbReference type="GO" id="GO:0008703">
    <property type="term" value="F:5-amino-6-(5-phosphoribosylamino)uracil reductase activity"/>
    <property type="evidence" value="ECO:0007669"/>
    <property type="project" value="InterPro"/>
</dbReference>
<evidence type="ECO:0000259" key="1">
    <source>
        <dbReference type="Pfam" id="PF01872"/>
    </source>
</evidence>
<organism evidence="2 3">
    <name type="scientific">Terracoccus luteus</name>
    <dbReference type="NCBI Taxonomy" id="53356"/>
    <lineage>
        <taxon>Bacteria</taxon>
        <taxon>Bacillati</taxon>
        <taxon>Actinomycetota</taxon>
        <taxon>Actinomycetes</taxon>
        <taxon>Micrococcales</taxon>
        <taxon>Intrasporangiaceae</taxon>
        <taxon>Terracoccus</taxon>
    </lineage>
</organism>
<dbReference type="SUPFAM" id="SSF53597">
    <property type="entry name" value="Dihydrofolate reductase-like"/>
    <property type="match status" value="1"/>
</dbReference>
<protein>
    <submittedName>
        <fullName evidence="2">Dihydrofolate reductase</fullName>
    </submittedName>
</protein>
<dbReference type="GO" id="GO:0009231">
    <property type="term" value="P:riboflavin biosynthetic process"/>
    <property type="evidence" value="ECO:0007669"/>
    <property type="project" value="InterPro"/>
</dbReference>
<dbReference type="InterPro" id="IPR024072">
    <property type="entry name" value="DHFR-like_dom_sf"/>
</dbReference>
<dbReference type="AlphaFoldDB" id="A0A495XYG5"/>
<reference evidence="2 3" key="1">
    <citation type="submission" date="2018-10" db="EMBL/GenBank/DDBJ databases">
        <title>Sequencing the genomes of 1000 actinobacteria strains.</title>
        <authorList>
            <person name="Klenk H.-P."/>
        </authorList>
    </citation>
    <scope>NUCLEOTIDE SEQUENCE [LARGE SCALE GENOMIC DNA]</scope>
    <source>
        <strain evidence="2 3">DSM 44267</strain>
    </source>
</reference>
<dbReference type="Proteomes" id="UP000278440">
    <property type="component" value="Unassembled WGS sequence"/>
</dbReference>
<feature type="domain" description="Bacterial bifunctional deaminase-reductase C-terminal" evidence="1">
    <location>
        <begin position="7"/>
        <end position="175"/>
    </location>
</feature>
<dbReference type="Pfam" id="PF01872">
    <property type="entry name" value="RibD_C"/>
    <property type="match status" value="1"/>
</dbReference>